<reference evidence="3 4" key="1">
    <citation type="submission" date="2018-08" db="EMBL/GenBank/DDBJ databases">
        <title>Murine metabolic-syndrome-specific gut microbial biobank.</title>
        <authorList>
            <person name="Liu C."/>
        </authorList>
    </citation>
    <scope>NUCLEOTIDE SEQUENCE [LARGE SCALE GENOMIC DNA]</scope>
    <source>
        <strain evidence="3 4">X69</strain>
    </source>
</reference>
<proteinExistence type="predicted"/>
<evidence type="ECO:0000256" key="1">
    <source>
        <dbReference type="SAM" id="MobiDB-lite"/>
    </source>
</evidence>
<dbReference type="InterPro" id="IPR025295">
    <property type="entry name" value="eCIS_core_dom"/>
</dbReference>
<name>A0A845RHN7_9FIRM</name>
<evidence type="ECO:0000259" key="2">
    <source>
        <dbReference type="Pfam" id="PF13699"/>
    </source>
</evidence>
<evidence type="ECO:0000313" key="4">
    <source>
        <dbReference type="Proteomes" id="UP000446348"/>
    </source>
</evidence>
<dbReference type="Proteomes" id="UP000446348">
    <property type="component" value="Unassembled WGS sequence"/>
</dbReference>
<feature type="domain" description="eCIS core" evidence="2">
    <location>
        <begin position="30"/>
        <end position="102"/>
    </location>
</feature>
<accession>A0A845RHN7</accession>
<comment type="caution">
    <text evidence="3">The sequence shown here is derived from an EMBL/GenBank/DDBJ whole genome shotgun (WGS) entry which is preliminary data.</text>
</comment>
<sequence>MQSYVQRAKKQAASPDIVQAVRSSGRPRAIPRPVREKMGASLGMDFSSVKIYESPLVGQQGAQAAAMGNEIAFAPGKFNMGSFSGQALLGHELAHIGQQSRGEVSGSGLVQNSAFERQADAQGVMAARGETAIPQASGAQIAPMSAAPLAGAALQASATEESKKERKARERQIGAWKKDMTARFAQQKDYWVGRAKADPEDSIAGFRAGSFTNSGTDTAGARVDAIAKADQMGQAIKQRTDAFKGTHSQYDIGSTTNRDMVRFLTSHDQRSQAIANGDATLGASDDALSSALDAEHAVKGAMREQGRAARQGDSGAANGYGQQAAQAGLPLVGMVGRSVADLQAEMGQFEDVHNKRILSTDDAAMRYEQTAELYKKAQITRDIASMLLKAGTSQNLPEAQAAQLQEQYNYASDICEYVKGLMAYSSRGERGKKDPGDRAAFLDVQNSFGGKGNENYANFMAGQAEIRRRRATGN</sequence>
<feature type="region of interest" description="Disordered" evidence="1">
    <location>
        <begin position="1"/>
        <end position="28"/>
    </location>
</feature>
<dbReference type="Pfam" id="PF13699">
    <property type="entry name" value="eCIS_core"/>
    <property type="match status" value="1"/>
</dbReference>
<dbReference type="OrthoDB" id="292792at2"/>
<dbReference type="AlphaFoldDB" id="A0A845RHN7"/>
<evidence type="ECO:0000313" key="3">
    <source>
        <dbReference type="EMBL" id="NBI78261.1"/>
    </source>
</evidence>
<dbReference type="EMBL" id="QXWZ01000006">
    <property type="protein sequence ID" value="NBI78261.1"/>
    <property type="molecule type" value="Genomic_DNA"/>
</dbReference>
<dbReference type="RefSeq" id="WP_160209122.1">
    <property type="nucleotide sequence ID" value="NZ_JBCLRJ010000005.1"/>
</dbReference>
<organism evidence="3 4">
    <name type="scientific">Anaerotruncus colihominis</name>
    <dbReference type="NCBI Taxonomy" id="169435"/>
    <lineage>
        <taxon>Bacteria</taxon>
        <taxon>Bacillati</taxon>
        <taxon>Bacillota</taxon>
        <taxon>Clostridia</taxon>
        <taxon>Eubacteriales</taxon>
        <taxon>Oscillospiraceae</taxon>
        <taxon>Anaerotruncus</taxon>
    </lineage>
</organism>
<gene>
    <name evidence="3" type="ORF">D3Z39_05145</name>
</gene>
<feature type="region of interest" description="Disordered" evidence="1">
    <location>
        <begin position="299"/>
        <end position="320"/>
    </location>
</feature>
<protein>
    <submittedName>
        <fullName evidence="3">DUF4157 domain-containing protein</fullName>
    </submittedName>
</protein>